<dbReference type="Gene3D" id="3.20.20.450">
    <property type="entry name" value="EAL domain"/>
    <property type="match status" value="1"/>
</dbReference>
<evidence type="ECO:0008006" key="3">
    <source>
        <dbReference type="Google" id="ProtNLM"/>
    </source>
</evidence>
<dbReference type="InterPro" id="IPR035919">
    <property type="entry name" value="EAL_sf"/>
</dbReference>
<protein>
    <recommendedName>
        <fullName evidence="3">EAL domain-containing protein</fullName>
    </recommendedName>
</protein>
<reference evidence="1 2" key="1">
    <citation type="submission" date="2014-04" db="EMBL/GenBank/DDBJ databases">
        <title>Whole genome shotgun sequence of Geobacillus caldoxylosilyticus NBRC 107762.</title>
        <authorList>
            <person name="Hosoyama A."/>
            <person name="Hosoyama Y."/>
            <person name="Katano-Makiyama Y."/>
            <person name="Tsuchikane K."/>
            <person name="Ohji S."/>
            <person name="Ichikawa N."/>
            <person name="Yamazoe A."/>
            <person name="Fujita N."/>
        </authorList>
    </citation>
    <scope>NUCLEOTIDE SEQUENCE [LARGE SCALE GENOMIC DNA]</scope>
    <source>
        <strain evidence="1 2">NBRC 107762</strain>
    </source>
</reference>
<sequence length="65" mass="7832">MNTCNTSIKELIEKRQFEHVYRPLWDLSNWKIFGYESLIRIVNGGSIHNIEHLFQISQNKVAREW</sequence>
<evidence type="ECO:0000313" key="1">
    <source>
        <dbReference type="EMBL" id="GAJ40622.1"/>
    </source>
</evidence>
<dbReference type="AlphaFoldDB" id="A0A023DH91"/>
<evidence type="ECO:0000313" key="2">
    <source>
        <dbReference type="Proteomes" id="UP000023561"/>
    </source>
</evidence>
<proteinExistence type="predicted"/>
<name>A0A023DH91_9BACL</name>
<dbReference type="SUPFAM" id="SSF141868">
    <property type="entry name" value="EAL domain-like"/>
    <property type="match status" value="1"/>
</dbReference>
<dbReference type="EMBL" id="BAWO01000047">
    <property type="protein sequence ID" value="GAJ40622.1"/>
    <property type="molecule type" value="Genomic_DNA"/>
</dbReference>
<organism evidence="1 2">
    <name type="scientific">Parageobacillus caldoxylosilyticus NBRC 107762</name>
    <dbReference type="NCBI Taxonomy" id="1220594"/>
    <lineage>
        <taxon>Bacteria</taxon>
        <taxon>Bacillati</taxon>
        <taxon>Bacillota</taxon>
        <taxon>Bacilli</taxon>
        <taxon>Bacillales</taxon>
        <taxon>Anoxybacillaceae</taxon>
        <taxon>Saccharococcus</taxon>
    </lineage>
</organism>
<dbReference type="Proteomes" id="UP000023561">
    <property type="component" value="Unassembled WGS sequence"/>
</dbReference>
<gene>
    <name evidence="1" type="ORF">GCA01S_047_00450</name>
</gene>
<keyword evidence="2" id="KW-1185">Reference proteome</keyword>
<comment type="caution">
    <text evidence="1">The sequence shown here is derived from an EMBL/GenBank/DDBJ whole genome shotgun (WGS) entry which is preliminary data.</text>
</comment>
<accession>A0A023DH91</accession>
<dbReference type="RefSeq" id="WP_042410483.1">
    <property type="nucleotide sequence ID" value="NZ_BAWO01000047.1"/>
</dbReference>